<dbReference type="EMBL" id="CCDP010000003">
    <property type="protein sequence ID" value="CDQ41644.1"/>
    <property type="molecule type" value="Genomic_DNA"/>
</dbReference>
<name>A0A024QGL7_9BACI</name>
<dbReference type="GO" id="GO:0016747">
    <property type="term" value="F:acyltransferase activity, transferring groups other than amino-acyl groups"/>
    <property type="evidence" value="ECO:0007669"/>
    <property type="project" value="InterPro"/>
</dbReference>
<dbReference type="Gene3D" id="3.40.630.30">
    <property type="match status" value="1"/>
</dbReference>
<protein>
    <recommendedName>
        <fullName evidence="1">N-acetyltransferase domain-containing protein</fullName>
    </recommendedName>
</protein>
<dbReference type="InterPro" id="IPR016181">
    <property type="entry name" value="Acyl_CoA_acyltransferase"/>
</dbReference>
<dbReference type="RefSeq" id="WP_038246352.1">
    <property type="nucleotide sequence ID" value="NZ_BNER01000005.1"/>
</dbReference>
<keyword evidence="3" id="KW-1185">Reference proteome</keyword>
<dbReference type="OrthoDB" id="9798081at2"/>
<gene>
    <name evidence="2" type="ORF">BN990_04018</name>
</gene>
<organism evidence="2 3">
    <name type="scientific">Virgibacillus massiliensis</name>
    <dbReference type="NCBI Taxonomy" id="1462526"/>
    <lineage>
        <taxon>Bacteria</taxon>
        <taxon>Bacillati</taxon>
        <taxon>Bacillota</taxon>
        <taxon>Bacilli</taxon>
        <taxon>Bacillales</taxon>
        <taxon>Bacillaceae</taxon>
        <taxon>Virgibacillus</taxon>
    </lineage>
</organism>
<dbReference type="STRING" id="1462526.BN990_04018"/>
<evidence type="ECO:0000313" key="3">
    <source>
        <dbReference type="Proteomes" id="UP000028875"/>
    </source>
</evidence>
<accession>A0A024QGL7</accession>
<dbReference type="Proteomes" id="UP000028875">
    <property type="component" value="Unassembled WGS sequence"/>
</dbReference>
<dbReference type="Pfam" id="PF13302">
    <property type="entry name" value="Acetyltransf_3"/>
    <property type="match status" value="1"/>
</dbReference>
<sequence length="181" mass="21165">MGPSYLFKTERLGFRSWQASDREPFAAMNADPEVMRYFPTLLSKERSDWLIKRFEKHMDDKGYGIYAVDRLEDQQFIGFIGLATINMNVEFKHEVEIGWRLDKTYWKKGYAVEGATACLQHAFDDFHLSTIYSFTAKINKPSEKVMERIGMEKIKEFQHPNIEAGNPLKQHILYKISKTPS</sequence>
<dbReference type="AlphaFoldDB" id="A0A024QGL7"/>
<dbReference type="InterPro" id="IPR051531">
    <property type="entry name" value="N-acetyltransferase"/>
</dbReference>
<proteinExistence type="predicted"/>
<dbReference type="InterPro" id="IPR000182">
    <property type="entry name" value="GNAT_dom"/>
</dbReference>
<reference evidence="2 3" key="1">
    <citation type="submission" date="2014-03" db="EMBL/GenBank/DDBJ databases">
        <authorList>
            <person name="Urmite Genomes U."/>
        </authorList>
    </citation>
    <scope>NUCLEOTIDE SEQUENCE [LARGE SCALE GENOMIC DNA]</scope>
    <source>
        <strain evidence="2 3">Vm-5</strain>
    </source>
</reference>
<dbReference type="SUPFAM" id="SSF55729">
    <property type="entry name" value="Acyl-CoA N-acyltransferases (Nat)"/>
    <property type="match status" value="1"/>
</dbReference>
<reference evidence="3" key="2">
    <citation type="submission" date="2014-05" db="EMBL/GenBank/DDBJ databases">
        <title>Draft genome sequence of Virgibacillus massiliensis Vm-5.</title>
        <authorList>
            <person name="Khelaifia S."/>
            <person name="Croce O."/>
            <person name="Lagier J.C."/>
            <person name="Raoult D."/>
        </authorList>
    </citation>
    <scope>NUCLEOTIDE SEQUENCE [LARGE SCALE GENOMIC DNA]</scope>
    <source>
        <strain evidence="3">Vm-5</strain>
    </source>
</reference>
<dbReference type="PANTHER" id="PTHR43792">
    <property type="entry name" value="GNAT FAMILY, PUTATIVE (AFU_ORTHOLOGUE AFUA_3G00765)-RELATED-RELATED"/>
    <property type="match status" value="1"/>
</dbReference>
<feature type="domain" description="N-acetyltransferase" evidence="1">
    <location>
        <begin position="12"/>
        <end position="179"/>
    </location>
</feature>
<evidence type="ECO:0000259" key="1">
    <source>
        <dbReference type="PROSITE" id="PS51186"/>
    </source>
</evidence>
<dbReference type="eggNOG" id="COG1670">
    <property type="taxonomic scope" value="Bacteria"/>
</dbReference>
<dbReference type="PANTHER" id="PTHR43792:SF1">
    <property type="entry name" value="N-ACETYLTRANSFERASE DOMAIN-CONTAINING PROTEIN"/>
    <property type="match status" value="1"/>
</dbReference>
<dbReference type="PROSITE" id="PS51186">
    <property type="entry name" value="GNAT"/>
    <property type="match status" value="1"/>
</dbReference>
<comment type="caution">
    <text evidence="2">The sequence shown here is derived from an EMBL/GenBank/DDBJ whole genome shotgun (WGS) entry which is preliminary data.</text>
</comment>
<evidence type="ECO:0000313" key="2">
    <source>
        <dbReference type="EMBL" id="CDQ41644.1"/>
    </source>
</evidence>